<feature type="transmembrane region" description="Helical" evidence="6">
    <location>
        <begin position="36"/>
        <end position="54"/>
    </location>
</feature>
<organism evidence="8 9">
    <name type="scientific">Virgibacillus profundi</name>
    <dbReference type="NCBI Taxonomy" id="2024555"/>
    <lineage>
        <taxon>Bacteria</taxon>
        <taxon>Bacillati</taxon>
        <taxon>Bacillota</taxon>
        <taxon>Bacilli</taxon>
        <taxon>Bacillales</taxon>
        <taxon>Bacillaceae</taxon>
        <taxon>Virgibacillus</taxon>
    </lineage>
</organism>
<evidence type="ECO:0000256" key="1">
    <source>
        <dbReference type="ARBA" id="ARBA00004651"/>
    </source>
</evidence>
<dbReference type="OrthoDB" id="9793966at2"/>
<sequence length="288" mass="32906">MVLKLVIAIMLLVVMLITIKNKKVYEQFIATYKNDITLPVIAPFAFTIIDKLNLYKRMPKLMNSIHQKMIILRGSRLSGDYTKIYAAKIITIMFLFIFFTLAAVEASDEGYSNLLYGFLLLVIITFFLVKDLDKKVKQRKDSIIIELPEFVNKIILLVNAGETVQGAIKKSVEQNKHNIYESPLYFELNEAVNKMSANTSFQEVMKDLNYRCGIQEVSIFTTTVMMNYRKGGTLLVQSLKELSVSLWDKRKTVTRIKGEEASSKLVFPIIFIFAAVLLIVIYPAIAIF</sequence>
<dbReference type="GO" id="GO:0005886">
    <property type="term" value="C:plasma membrane"/>
    <property type="evidence" value="ECO:0007669"/>
    <property type="project" value="UniProtKB-SubCell"/>
</dbReference>
<gene>
    <name evidence="8" type="ORF">CIL05_13375</name>
</gene>
<keyword evidence="9" id="KW-1185">Reference proteome</keyword>
<dbReference type="Pfam" id="PF00482">
    <property type="entry name" value="T2SSF"/>
    <property type="match status" value="1"/>
</dbReference>
<dbReference type="RefSeq" id="WP_095656057.1">
    <property type="nucleotide sequence ID" value="NZ_NPOA01000009.1"/>
</dbReference>
<feature type="domain" description="Type II secretion system protein GspF" evidence="7">
    <location>
        <begin position="150"/>
        <end position="283"/>
    </location>
</feature>
<evidence type="ECO:0000256" key="4">
    <source>
        <dbReference type="ARBA" id="ARBA00022989"/>
    </source>
</evidence>
<dbReference type="AlphaFoldDB" id="A0A2A2ICD5"/>
<evidence type="ECO:0000256" key="2">
    <source>
        <dbReference type="ARBA" id="ARBA00022475"/>
    </source>
</evidence>
<evidence type="ECO:0000256" key="5">
    <source>
        <dbReference type="ARBA" id="ARBA00023136"/>
    </source>
</evidence>
<dbReference type="InterPro" id="IPR018076">
    <property type="entry name" value="T2SS_GspF_dom"/>
</dbReference>
<feature type="transmembrane region" description="Helical" evidence="6">
    <location>
        <begin position="110"/>
        <end position="129"/>
    </location>
</feature>
<keyword evidence="2" id="KW-1003">Cell membrane</keyword>
<reference evidence="8 9" key="1">
    <citation type="submission" date="2017-08" db="EMBL/GenBank/DDBJ databases">
        <title>Virgibacillus indicus sp. nov. and Virgibacillus profoundi sp. nov, two moderately halophilic bacteria isolated from marine sediment by using the Microfluidic Streak Plate.</title>
        <authorList>
            <person name="Xu B."/>
            <person name="Hu B."/>
            <person name="Wang J."/>
            <person name="Zhu Y."/>
            <person name="Huang L."/>
            <person name="Du W."/>
            <person name="Huang Y."/>
        </authorList>
    </citation>
    <scope>NUCLEOTIDE SEQUENCE [LARGE SCALE GENOMIC DNA]</scope>
    <source>
        <strain evidence="8 9">IO3-P3-H5</strain>
    </source>
</reference>
<evidence type="ECO:0000313" key="8">
    <source>
        <dbReference type="EMBL" id="PAV28966.1"/>
    </source>
</evidence>
<keyword evidence="4 6" id="KW-1133">Transmembrane helix</keyword>
<proteinExistence type="predicted"/>
<dbReference type="EMBL" id="NPOA01000009">
    <property type="protein sequence ID" value="PAV28966.1"/>
    <property type="molecule type" value="Genomic_DNA"/>
</dbReference>
<feature type="transmembrane region" description="Helical" evidence="6">
    <location>
        <begin position="265"/>
        <end position="285"/>
    </location>
</feature>
<comment type="subcellular location">
    <subcellularLocation>
        <location evidence="1">Cell membrane</location>
        <topology evidence="1">Multi-pass membrane protein</topology>
    </subcellularLocation>
</comment>
<feature type="transmembrane region" description="Helical" evidence="6">
    <location>
        <begin position="85"/>
        <end position="104"/>
    </location>
</feature>
<dbReference type="PANTHER" id="PTHR35007">
    <property type="entry name" value="INTEGRAL MEMBRANE PROTEIN-RELATED"/>
    <property type="match status" value="1"/>
</dbReference>
<evidence type="ECO:0000259" key="7">
    <source>
        <dbReference type="Pfam" id="PF00482"/>
    </source>
</evidence>
<evidence type="ECO:0000256" key="6">
    <source>
        <dbReference type="SAM" id="Phobius"/>
    </source>
</evidence>
<keyword evidence="3 6" id="KW-0812">Transmembrane</keyword>
<protein>
    <recommendedName>
        <fullName evidence="7">Type II secretion system protein GspF domain-containing protein</fullName>
    </recommendedName>
</protein>
<dbReference type="Proteomes" id="UP000218887">
    <property type="component" value="Unassembled WGS sequence"/>
</dbReference>
<name>A0A2A2ICD5_9BACI</name>
<keyword evidence="5 6" id="KW-0472">Membrane</keyword>
<accession>A0A2A2ICD5</accession>
<dbReference type="PANTHER" id="PTHR35007:SF2">
    <property type="entry name" value="PILUS ASSEMBLE PROTEIN"/>
    <property type="match status" value="1"/>
</dbReference>
<comment type="caution">
    <text evidence="8">The sequence shown here is derived from an EMBL/GenBank/DDBJ whole genome shotgun (WGS) entry which is preliminary data.</text>
</comment>
<evidence type="ECO:0000313" key="9">
    <source>
        <dbReference type="Proteomes" id="UP000218887"/>
    </source>
</evidence>
<evidence type="ECO:0000256" key="3">
    <source>
        <dbReference type="ARBA" id="ARBA00022692"/>
    </source>
</evidence>